<dbReference type="EMBL" id="JABEBT010000096">
    <property type="protein sequence ID" value="KAF7632681.1"/>
    <property type="molecule type" value="Genomic_DNA"/>
</dbReference>
<evidence type="ECO:0000313" key="3">
    <source>
        <dbReference type="Proteomes" id="UP000605970"/>
    </source>
</evidence>
<evidence type="ECO:0000256" key="1">
    <source>
        <dbReference type="SAM" id="Phobius"/>
    </source>
</evidence>
<sequence>QILFKKQLNNEYRHGINICILKKQNNLLDNVLNIFRGQNQVKLLAIEHLVLEVVGPKLFPAQKPQLYIFTTIQLPNLLYLFFYFLTLLIL</sequence>
<keyword evidence="3" id="KW-1185">Reference proteome</keyword>
<organism evidence="2 3">
    <name type="scientific">Meloidogyne graminicola</name>
    <dbReference type="NCBI Taxonomy" id="189291"/>
    <lineage>
        <taxon>Eukaryota</taxon>
        <taxon>Metazoa</taxon>
        <taxon>Ecdysozoa</taxon>
        <taxon>Nematoda</taxon>
        <taxon>Chromadorea</taxon>
        <taxon>Rhabditida</taxon>
        <taxon>Tylenchina</taxon>
        <taxon>Tylenchomorpha</taxon>
        <taxon>Tylenchoidea</taxon>
        <taxon>Meloidogynidae</taxon>
        <taxon>Meloidogyninae</taxon>
        <taxon>Meloidogyne</taxon>
    </lineage>
</organism>
<comment type="caution">
    <text evidence="2">The sequence shown here is derived from an EMBL/GenBank/DDBJ whole genome shotgun (WGS) entry which is preliminary data.</text>
</comment>
<keyword evidence="1" id="KW-1133">Transmembrane helix</keyword>
<feature type="non-terminal residue" evidence="2">
    <location>
        <position position="1"/>
    </location>
</feature>
<keyword evidence="1" id="KW-0812">Transmembrane</keyword>
<accession>A0A8S9ZHG2</accession>
<keyword evidence="1" id="KW-0472">Membrane</keyword>
<gene>
    <name evidence="2" type="ORF">Mgra_00007903</name>
</gene>
<dbReference type="Proteomes" id="UP000605970">
    <property type="component" value="Unassembled WGS sequence"/>
</dbReference>
<dbReference type="AlphaFoldDB" id="A0A8S9ZHG2"/>
<reference evidence="2" key="1">
    <citation type="journal article" date="2020" name="Ecol. Evol.">
        <title>Genome structure and content of the rice root-knot nematode (Meloidogyne graminicola).</title>
        <authorList>
            <person name="Phan N.T."/>
            <person name="Danchin E.G.J."/>
            <person name="Klopp C."/>
            <person name="Perfus-Barbeoch L."/>
            <person name="Kozlowski D.K."/>
            <person name="Koutsovoulos G.D."/>
            <person name="Lopez-Roques C."/>
            <person name="Bouchez O."/>
            <person name="Zahm M."/>
            <person name="Besnard G."/>
            <person name="Bellafiore S."/>
        </authorList>
    </citation>
    <scope>NUCLEOTIDE SEQUENCE</scope>
    <source>
        <strain evidence="2">VN-18</strain>
    </source>
</reference>
<feature type="transmembrane region" description="Helical" evidence="1">
    <location>
        <begin position="66"/>
        <end position="89"/>
    </location>
</feature>
<protein>
    <submittedName>
        <fullName evidence="2">Uncharacterized protein</fullName>
    </submittedName>
</protein>
<proteinExistence type="predicted"/>
<name>A0A8S9ZHG2_9BILA</name>
<evidence type="ECO:0000313" key="2">
    <source>
        <dbReference type="EMBL" id="KAF7632681.1"/>
    </source>
</evidence>